<dbReference type="PANTHER" id="PTHR32385:SF22">
    <property type="entry name" value="MANNOSYL PHOSPHORYLINOSITOL CERAMIDE SYNTHASE SUR1"/>
    <property type="match status" value="1"/>
</dbReference>
<dbReference type="InterPro" id="IPR051706">
    <property type="entry name" value="Glycosyltransferase_domain"/>
</dbReference>
<dbReference type="GO" id="GO:0000030">
    <property type="term" value="F:mannosyltransferase activity"/>
    <property type="evidence" value="ECO:0007669"/>
    <property type="project" value="TreeGrafter"/>
</dbReference>
<dbReference type="InterPro" id="IPR008441">
    <property type="entry name" value="AfumC-like_glycosyl_Trfase"/>
</dbReference>
<dbReference type="Pfam" id="PF05704">
    <property type="entry name" value="Caps_synth"/>
    <property type="match status" value="1"/>
</dbReference>
<reference evidence="1" key="1">
    <citation type="submission" date="2019-07" db="EMBL/GenBank/DDBJ databases">
        <title>Overview of O-antigen diversity of Escherichia albertii, an emerging enteropathogen; genetic structure, serology, and development of O-genotyping method.</title>
        <authorList>
            <person name="Ooka T."/>
            <person name="Seto K."/>
            <person name="Ogura Y."/>
            <person name="Iguchi A."/>
            <person name="Imura N."/>
            <person name="Honda M."/>
            <person name="Etoh Y."/>
            <person name="Ikeda T."/>
            <person name="Sugitani W."/>
            <person name="Konno T."/>
            <person name="Kawano K."/>
            <person name="Kudo Y."/>
            <person name="Murakami K."/>
            <person name="Hayashi T."/>
            <person name="Nishi J."/>
        </authorList>
    </citation>
    <scope>NUCLEOTIDE SEQUENCE</scope>
    <source>
        <strain evidence="1">MOD1-EC1724</strain>
    </source>
</reference>
<dbReference type="GO" id="GO:0016020">
    <property type="term" value="C:membrane"/>
    <property type="evidence" value="ECO:0007669"/>
    <property type="project" value="GOC"/>
</dbReference>
<dbReference type="EMBL" id="LC494350">
    <property type="protein sequence ID" value="BBM63049.1"/>
    <property type="molecule type" value="Genomic_DNA"/>
</dbReference>
<accession>A0A5A4U5L2</accession>
<dbReference type="RefSeq" id="WP_105211195.1">
    <property type="nucleotide sequence ID" value="NZ_JARAMU010000003.1"/>
</dbReference>
<dbReference type="AlphaFoldDB" id="A0A5A4U5L2"/>
<dbReference type="SUPFAM" id="SSF53448">
    <property type="entry name" value="Nucleotide-diphospho-sugar transferases"/>
    <property type="match status" value="1"/>
</dbReference>
<name>A0A5A4U5L2_ESCAL</name>
<dbReference type="InterPro" id="IPR029044">
    <property type="entry name" value="Nucleotide-diphossugar_trans"/>
</dbReference>
<protein>
    <submittedName>
        <fullName evidence="1">Uncharacterized protein</fullName>
    </submittedName>
</protein>
<sequence>MAYTSHFIYKVANKISIVIRKIINLFRLFLYGDVVSYDFEMEENRRIIVSGSLTKRDNIPKIIWIYWHDEQIPLLIEACIKRLKDLNPNYQLNVLNKFTIHEYLPESLMWRQDLSVQIRSDLIRLGLLYKFGGVWIDASVMFFEDLSWLERLSAENKYDLIGFYRGRLSIDCYNPIVESWMLGAPKYNKFIKRWYDNFYPVSYLGLDEYFNTIKKRSDYKIIKQNINIPKYLSVYLAQQISSREMRDYCAYLRKVEDSAYLYQESYPQRDCVLSEVWCKRRKPQKIPPLIKLTSQNRNTILACSKINPRSIVGEFLDNKN</sequence>
<proteinExistence type="predicted"/>
<organism evidence="1">
    <name type="scientific">Escherichia albertii</name>
    <dbReference type="NCBI Taxonomy" id="208962"/>
    <lineage>
        <taxon>Bacteria</taxon>
        <taxon>Pseudomonadati</taxon>
        <taxon>Pseudomonadota</taxon>
        <taxon>Gammaproteobacteria</taxon>
        <taxon>Enterobacterales</taxon>
        <taxon>Enterobacteriaceae</taxon>
        <taxon>Escherichia</taxon>
    </lineage>
</organism>
<dbReference type="PANTHER" id="PTHR32385">
    <property type="entry name" value="MANNOSYL PHOSPHORYLINOSITOL CERAMIDE SYNTHASE"/>
    <property type="match status" value="1"/>
</dbReference>
<dbReference type="Gene3D" id="3.90.550.20">
    <property type="match status" value="1"/>
</dbReference>
<evidence type="ECO:0000313" key="1">
    <source>
        <dbReference type="EMBL" id="BBM63049.1"/>
    </source>
</evidence>
<dbReference type="GO" id="GO:0051999">
    <property type="term" value="P:mannosyl-inositol phosphorylceramide biosynthetic process"/>
    <property type="evidence" value="ECO:0007669"/>
    <property type="project" value="TreeGrafter"/>
</dbReference>